<feature type="domain" description="Shq1 C-terminal" evidence="4">
    <location>
        <begin position="13"/>
        <end position="132"/>
    </location>
</feature>
<evidence type="ECO:0000256" key="2">
    <source>
        <dbReference type="ARBA" id="ARBA00013750"/>
    </source>
</evidence>
<evidence type="ECO:0000259" key="4">
    <source>
        <dbReference type="Pfam" id="PF04925"/>
    </source>
</evidence>
<dbReference type="AlphaFoldDB" id="A0A183HR40"/>
<evidence type="ECO:0000313" key="5">
    <source>
        <dbReference type="EMBL" id="VDO64746.1"/>
    </source>
</evidence>
<dbReference type="InterPro" id="IPR007009">
    <property type="entry name" value="Shq1_C"/>
</dbReference>
<comment type="similarity">
    <text evidence="1">Belongs to the SHQ1 family.</text>
</comment>
<reference evidence="5 6" key="2">
    <citation type="submission" date="2018-11" db="EMBL/GenBank/DDBJ databases">
        <authorList>
            <consortium name="Pathogen Informatics"/>
        </authorList>
    </citation>
    <scope>NUCLEOTIDE SEQUENCE [LARGE SCALE GENOMIC DNA]</scope>
</reference>
<evidence type="ECO:0000313" key="7">
    <source>
        <dbReference type="WBParaSite" id="OFLC_0000995101-mRNA-1"/>
    </source>
</evidence>
<dbReference type="PANTHER" id="PTHR12967:SF0">
    <property type="entry name" value="PROTEIN SHQ1 HOMOLOG"/>
    <property type="match status" value="1"/>
</dbReference>
<organism evidence="7">
    <name type="scientific">Onchocerca flexuosa</name>
    <dbReference type="NCBI Taxonomy" id="387005"/>
    <lineage>
        <taxon>Eukaryota</taxon>
        <taxon>Metazoa</taxon>
        <taxon>Ecdysozoa</taxon>
        <taxon>Nematoda</taxon>
        <taxon>Chromadorea</taxon>
        <taxon>Rhabditida</taxon>
        <taxon>Spirurina</taxon>
        <taxon>Spiruromorpha</taxon>
        <taxon>Filarioidea</taxon>
        <taxon>Onchocercidae</taxon>
        <taxon>Onchocerca</taxon>
    </lineage>
</organism>
<feature type="coiled-coil region" evidence="3">
    <location>
        <begin position="118"/>
        <end position="152"/>
    </location>
</feature>
<name>A0A183HR40_9BILA</name>
<dbReference type="EMBL" id="UZAJ01012773">
    <property type="protein sequence ID" value="VDO64746.1"/>
    <property type="molecule type" value="Genomic_DNA"/>
</dbReference>
<dbReference type="GO" id="GO:0005737">
    <property type="term" value="C:cytoplasm"/>
    <property type="evidence" value="ECO:0007669"/>
    <property type="project" value="TreeGrafter"/>
</dbReference>
<dbReference type="Proteomes" id="UP000267606">
    <property type="component" value="Unassembled WGS sequence"/>
</dbReference>
<evidence type="ECO:0000256" key="1">
    <source>
        <dbReference type="ARBA" id="ARBA00005607"/>
    </source>
</evidence>
<dbReference type="GO" id="GO:0051082">
    <property type="term" value="F:unfolded protein binding"/>
    <property type="evidence" value="ECO:0007669"/>
    <property type="project" value="TreeGrafter"/>
</dbReference>
<evidence type="ECO:0000313" key="6">
    <source>
        <dbReference type="Proteomes" id="UP000267606"/>
    </source>
</evidence>
<dbReference type="InterPro" id="IPR039742">
    <property type="entry name" value="Shq1"/>
</dbReference>
<gene>
    <name evidence="5" type="ORF">OFLC_LOCUS9958</name>
</gene>
<accession>A0A183HR40</accession>
<dbReference type="Pfam" id="PF04925">
    <property type="entry name" value="SHQ1"/>
    <property type="match status" value="1"/>
</dbReference>
<dbReference type="WBParaSite" id="OFLC_0000995101-mRNA-1">
    <property type="protein sequence ID" value="OFLC_0000995101-mRNA-1"/>
    <property type="gene ID" value="OFLC_0000995101"/>
</dbReference>
<dbReference type="PANTHER" id="PTHR12967">
    <property type="entry name" value="PROTEIN SHQ1 HOMOLOG"/>
    <property type="match status" value="1"/>
</dbReference>
<proteinExistence type="inferred from homology"/>
<keyword evidence="6" id="KW-1185">Reference proteome</keyword>
<keyword evidence="3" id="KW-0175">Coiled coil</keyword>
<dbReference type="GO" id="GO:0000493">
    <property type="term" value="P:box H/ACA snoRNP assembly"/>
    <property type="evidence" value="ECO:0007669"/>
    <property type="project" value="InterPro"/>
</dbReference>
<evidence type="ECO:0000256" key="3">
    <source>
        <dbReference type="SAM" id="Coils"/>
    </source>
</evidence>
<dbReference type="STRING" id="387005.A0A183HR40"/>
<sequence>MDGTEFTTMAGRLQKLSPTLSYLVRWSTMKESIVGVVRRSLCFPLYRHWDLSMKVLDDLKFLLGKGRVSLLQCLVDVHIILSTSGNYRYLLNDLFITDYCLWIQCVSDDILSWLQYELNHLILRKSDVQLDLEEVELEAKLLTLQIDAKDSEVEDSDDDSS</sequence>
<protein>
    <recommendedName>
        <fullName evidence="2">Protein SHQ1 homolog</fullName>
    </recommendedName>
</protein>
<dbReference type="GO" id="GO:0005654">
    <property type="term" value="C:nucleoplasm"/>
    <property type="evidence" value="ECO:0007669"/>
    <property type="project" value="TreeGrafter"/>
</dbReference>
<reference evidence="7" key="1">
    <citation type="submission" date="2016-06" db="UniProtKB">
        <authorList>
            <consortium name="WormBaseParasite"/>
        </authorList>
    </citation>
    <scope>IDENTIFICATION</scope>
</reference>